<feature type="transmembrane region" description="Helical" evidence="1">
    <location>
        <begin position="94"/>
        <end position="113"/>
    </location>
</feature>
<accession>A0A9X2X6R6</accession>
<dbReference type="EMBL" id="JAODNV010000006">
    <property type="protein sequence ID" value="MCT8989673.1"/>
    <property type="molecule type" value="Genomic_DNA"/>
</dbReference>
<sequence length="149" mass="15484">MLGRLIALLATGEAAGLKQRVKSAAIAYGIIAVATFLALAFLLLAAYLAAATRWGAIAAALWFGTGFLVLAAIAFAIYRLIANAQRRARRRQRVDTGLVAGASAITLLPTVLGKKTGRIGLLLVLAGIAGFAAYREVTRSTGKGSRATE</sequence>
<dbReference type="AlphaFoldDB" id="A0A9X2X6R6"/>
<proteinExistence type="predicted"/>
<feature type="transmembrane region" description="Helical" evidence="1">
    <location>
        <begin position="119"/>
        <end position="137"/>
    </location>
</feature>
<evidence type="ECO:0000313" key="2">
    <source>
        <dbReference type="EMBL" id="MCT8989673.1"/>
    </source>
</evidence>
<feature type="transmembrane region" description="Helical" evidence="1">
    <location>
        <begin position="25"/>
        <end position="50"/>
    </location>
</feature>
<dbReference type="Proteomes" id="UP001149009">
    <property type="component" value="Unassembled WGS sequence"/>
</dbReference>
<evidence type="ECO:0008006" key="4">
    <source>
        <dbReference type="Google" id="ProtNLM"/>
    </source>
</evidence>
<evidence type="ECO:0000313" key="3">
    <source>
        <dbReference type="Proteomes" id="UP001149009"/>
    </source>
</evidence>
<name>A0A9X2X6R6_9HYPH</name>
<keyword evidence="1" id="KW-0472">Membrane</keyword>
<organism evidence="2 3">
    <name type="scientific">Chelativorans petroleitrophicus</name>
    <dbReference type="NCBI Taxonomy" id="2975484"/>
    <lineage>
        <taxon>Bacteria</taxon>
        <taxon>Pseudomonadati</taxon>
        <taxon>Pseudomonadota</taxon>
        <taxon>Alphaproteobacteria</taxon>
        <taxon>Hyphomicrobiales</taxon>
        <taxon>Phyllobacteriaceae</taxon>
        <taxon>Chelativorans</taxon>
    </lineage>
</organism>
<keyword evidence="1" id="KW-0812">Transmembrane</keyword>
<reference evidence="2" key="1">
    <citation type="submission" date="2022-08" db="EMBL/GenBank/DDBJ databases">
        <title>Chelativorans sichuanense sp. nov., a paraffin oil-degrading bacterium isolated from a mixture of oil-based drill cuttings and paddy soil.</title>
        <authorList>
            <person name="Yu J."/>
            <person name="Liu H."/>
            <person name="Chen Q."/>
        </authorList>
    </citation>
    <scope>NUCLEOTIDE SEQUENCE</scope>
    <source>
        <strain evidence="2">SCAU 2101</strain>
    </source>
</reference>
<protein>
    <recommendedName>
        <fullName evidence="4">Phage holin family protein</fullName>
    </recommendedName>
</protein>
<evidence type="ECO:0000256" key="1">
    <source>
        <dbReference type="SAM" id="Phobius"/>
    </source>
</evidence>
<gene>
    <name evidence="2" type="ORF">NYR54_05095</name>
</gene>
<comment type="caution">
    <text evidence="2">The sequence shown here is derived from an EMBL/GenBank/DDBJ whole genome shotgun (WGS) entry which is preliminary data.</text>
</comment>
<feature type="transmembrane region" description="Helical" evidence="1">
    <location>
        <begin position="56"/>
        <end position="82"/>
    </location>
</feature>
<dbReference type="RefSeq" id="WP_261514530.1">
    <property type="nucleotide sequence ID" value="NZ_JAODNV010000006.1"/>
</dbReference>
<keyword evidence="3" id="KW-1185">Reference proteome</keyword>
<keyword evidence="1" id="KW-1133">Transmembrane helix</keyword>